<dbReference type="InterPro" id="IPR003004">
    <property type="entry name" value="GspF/PilC"/>
</dbReference>
<dbReference type="eggNOG" id="COG1459">
    <property type="taxonomic scope" value="Bacteria"/>
</dbReference>
<evidence type="ECO:0000256" key="5">
    <source>
        <dbReference type="ARBA" id="ARBA00022692"/>
    </source>
</evidence>
<dbReference type="HOGENOM" id="CLU_035032_2_1_7"/>
<keyword evidence="5 8" id="KW-0812">Transmembrane</keyword>
<protein>
    <submittedName>
        <fullName evidence="10">Type II secretory pathway, component PulF</fullName>
    </submittedName>
</protein>
<evidence type="ECO:0000256" key="7">
    <source>
        <dbReference type="ARBA" id="ARBA00023136"/>
    </source>
</evidence>
<feature type="domain" description="Type II secretion system protein GspF" evidence="9">
    <location>
        <begin position="271"/>
        <end position="393"/>
    </location>
</feature>
<keyword evidence="11" id="KW-1185">Reference proteome</keyword>
<feature type="transmembrane region" description="Helical" evidence="8">
    <location>
        <begin position="222"/>
        <end position="240"/>
    </location>
</feature>
<name>M1NHN8_DESSD</name>
<dbReference type="STRING" id="1167006.UWK_02578"/>
<dbReference type="AlphaFoldDB" id="M1NHN8"/>
<gene>
    <name evidence="10" type="ordered locus">UWK_02578</name>
</gene>
<comment type="subcellular location">
    <subcellularLocation>
        <location evidence="1">Cell inner membrane</location>
        <topology evidence="1">Multi-pass membrane protein</topology>
    </subcellularLocation>
</comment>
<feature type="domain" description="Type II secretion system protein GspF" evidence="9">
    <location>
        <begin position="68"/>
        <end position="191"/>
    </location>
</feature>
<keyword evidence="6 8" id="KW-1133">Transmembrane helix</keyword>
<dbReference type="PANTHER" id="PTHR30012:SF7">
    <property type="entry name" value="PROTEIN TRANSPORT PROTEIN HOFC HOMOLOG"/>
    <property type="match status" value="1"/>
</dbReference>
<evidence type="ECO:0000256" key="1">
    <source>
        <dbReference type="ARBA" id="ARBA00004429"/>
    </source>
</evidence>
<dbReference type="InterPro" id="IPR018076">
    <property type="entry name" value="T2SS_GspF_dom"/>
</dbReference>
<keyword evidence="4" id="KW-0997">Cell inner membrane</keyword>
<evidence type="ECO:0000256" key="3">
    <source>
        <dbReference type="ARBA" id="ARBA00022475"/>
    </source>
</evidence>
<evidence type="ECO:0000256" key="8">
    <source>
        <dbReference type="SAM" id="Phobius"/>
    </source>
</evidence>
<accession>M1NHN8</accession>
<sequence>MPVYIWKGINSYGDKRKGEIEAPDQATALGHVKRLRIKDPIVKEKPKDLLENISFFQPKVTGKDIVIFTRQLSTMIDAGLPLVQGLEILAKQQENPTLKKVLGNIKSDVETGTTFADAMRKHPKVFDNLFSNMIEAGETGGILDTILGRLAIFMEKSMALKKKIKGAMTYPAICLAISALILVVILVFVIPVFEEMFASFGSALPIPTQIVVSMSNTFKSNFLWLGMGLFAVIYTIKKIYSTERGRFRMDAMLIKAPVAGPLIRKVAVSKFTRTLSTMLQSGVPILDALQVVAKTAGNKVIEAAVFRVADSIAEGRPIAEPLEESGVFPNMVVQMINVGESVGALDTMLAKIADFYDGEVDQAVENLTAMIEPFMMVFLGGMIGGLVIAMYLPIFSMANAVGG</sequence>
<feature type="transmembrane region" description="Helical" evidence="8">
    <location>
        <begin position="170"/>
        <end position="193"/>
    </location>
</feature>
<keyword evidence="3" id="KW-1003">Cell membrane</keyword>
<dbReference type="GO" id="GO:0015628">
    <property type="term" value="P:protein secretion by the type II secretion system"/>
    <property type="evidence" value="ECO:0007669"/>
    <property type="project" value="TreeGrafter"/>
</dbReference>
<dbReference type="RefSeq" id="WP_015404800.1">
    <property type="nucleotide sequence ID" value="NC_020304.1"/>
</dbReference>
<proteinExistence type="inferred from homology"/>
<evidence type="ECO:0000256" key="2">
    <source>
        <dbReference type="ARBA" id="ARBA00005745"/>
    </source>
</evidence>
<dbReference type="PANTHER" id="PTHR30012">
    <property type="entry name" value="GENERAL SECRETION PATHWAY PROTEIN"/>
    <property type="match status" value="1"/>
</dbReference>
<dbReference type="InterPro" id="IPR042094">
    <property type="entry name" value="T2SS_GspF_sf"/>
</dbReference>
<evidence type="ECO:0000256" key="6">
    <source>
        <dbReference type="ARBA" id="ARBA00022989"/>
    </source>
</evidence>
<dbReference type="OrthoDB" id="9805682at2"/>
<evidence type="ECO:0000259" key="9">
    <source>
        <dbReference type="Pfam" id="PF00482"/>
    </source>
</evidence>
<reference evidence="11" key="1">
    <citation type="journal article" date="2013" name="Stand. Genomic Sci.">
        <title>Complete genome sequence of Desulfocapsa sulfexigens, a marine deltaproteobacterium specialized in disproportionating inorganic sulfur compounds.</title>
        <authorList>
            <person name="Finster K.W."/>
            <person name="Kjeldsen K.U."/>
            <person name="Kube M."/>
            <person name="Reinhardt R."/>
            <person name="Mussmann M."/>
            <person name="Amann R."/>
            <person name="Schreiber L."/>
        </authorList>
    </citation>
    <scope>NUCLEOTIDE SEQUENCE [LARGE SCALE GENOMIC DNA]</scope>
    <source>
        <strain evidence="11">DSM 10523 / SB164P1</strain>
    </source>
</reference>
<dbReference type="KEGG" id="dsf:UWK_02578"/>
<evidence type="ECO:0000313" key="11">
    <source>
        <dbReference type="Proteomes" id="UP000011721"/>
    </source>
</evidence>
<keyword evidence="7 8" id="KW-0472">Membrane</keyword>
<dbReference type="PRINTS" id="PR00812">
    <property type="entry name" value="BCTERIALGSPF"/>
</dbReference>
<dbReference type="FunFam" id="1.20.81.30:FF:000001">
    <property type="entry name" value="Type II secretion system protein F"/>
    <property type="match status" value="2"/>
</dbReference>
<evidence type="ECO:0000313" key="10">
    <source>
        <dbReference type="EMBL" id="AGF79114.1"/>
    </source>
</evidence>
<organism evidence="10 11">
    <name type="scientific">Desulfocapsa sulfexigens (strain DSM 10523 / SB164P1)</name>
    <dbReference type="NCBI Taxonomy" id="1167006"/>
    <lineage>
        <taxon>Bacteria</taxon>
        <taxon>Pseudomonadati</taxon>
        <taxon>Thermodesulfobacteriota</taxon>
        <taxon>Desulfobulbia</taxon>
        <taxon>Desulfobulbales</taxon>
        <taxon>Desulfocapsaceae</taxon>
        <taxon>Desulfocapsa</taxon>
    </lineage>
</organism>
<comment type="similarity">
    <text evidence="2">Belongs to the GSP F family.</text>
</comment>
<dbReference type="PATRIC" id="fig|1167006.5.peg.2793"/>
<dbReference type="Proteomes" id="UP000011721">
    <property type="component" value="Chromosome"/>
</dbReference>
<dbReference type="Gene3D" id="1.20.81.30">
    <property type="entry name" value="Type II secretion system (T2SS), domain F"/>
    <property type="match status" value="2"/>
</dbReference>
<feature type="transmembrane region" description="Helical" evidence="8">
    <location>
        <begin position="374"/>
        <end position="394"/>
    </location>
</feature>
<dbReference type="GO" id="GO:0005886">
    <property type="term" value="C:plasma membrane"/>
    <property type="evidence" value="ECO:0007669"/>
    <property type="project" value="UniProtKB-SubCell"/>
</dbReference>
<evidence type="ECO:0000256" key="4">
    <source>
        <dbReference type="ARBA" id="ARBA00022519"/>
    </source>
</evidence>
<dbReference type="Pfam" id="PF00482">
    <property type="entry name" value="T2SSF"/>
    <property type="match status" value="2"/>
</dbReference>
<dbReference type="EMBL" id="CP003985">
    <property type="protein sequence ID" value="AGF79114.1"/>
    <property type="molecule type" value="Genomic_DNA"/>
</dbReference>